<feature type="compositionally biased region" description="Polar residues" evidence="5">
    <location>
        <begin position="99"/>
        <end position="112"/>
    </location>
</feature>
<evidence type="ECO:0000313" key="7">
    <source>
        <dbReference type="Proteomes" id="UP001054889"/>
    </source>
</evidence>
<dbReference type="PANTHER" id="PTHR36486:SF4">
    <property type="entry name" value="PH DOMAIN-CONTAINING PROTEIN"/>
    <property type="match status" value="1"/>
</dbReference>
<dbReference type="PROSITE" id="PS51882">
    <property type="entry name" value="G_ALPHA"/>
    <property type="match status" value="1"/>
</dbReference>
<reference evidence="6" key="1">
    <citation type="journal article" date="2018" name="DNA Res.">
        <title>Multiple hybrid de novo genome assembly of finger millet, an orphan allotetraploid crop.</title>
        <authorList>
            <person name="Hatakeyama M."/>
            <person name="Aluri S."/>
            <person name="Balachadran M.T."/>
            <person name="Sivarajan S.R."/>
            <person name="Patrignani A."/>
            <person name="Gruter S."/>
            <person name="Poveda L."/>
            <person name="Shimizu-Inatsugi R."/>
            <person name="Baeten J."/>
            <person name="Francoijs K.J."/>
            <person name="Nataraja K.N."/>
            <person name="Reddy Y.A.N."/>
            <person name="Phadnis S."/>
            <person name="Ravikumar R.L."/>
            <person name="Schlapbach R."/>
            <person name="Sreeman S.M."/>
            <person name="Shimizu K.K."/>
        </authorList>
    </citation>
    <scope>NUCLEOTIDE SEQUENCE</scope>
</reference>
<dbReference type="InterPro" id="IPR027417">
    <property type="entry name" value="P-loop_NTPase"/>
</dbReference>
<dbReference type="FunFam" id="3.40.50.300:FF:001044">
    <property type="entry name" value="Extra-large guanine nucleotide-binding protein 3"/>
    <property type="match status" value="1"/>
</dbReference>
<dbReference type="InterPro" id="IPR053057">
    <property type="entry name" value="XLG_GTP-binding"/>
</dbReference>
<keyword evidence="1 4" id="KW-0547">Nucleotide-binding</keyword>
<comment type="caution">
    <text evidence="6">The sequence shown here is derived from an EMBL/GenBank/DDBJ whole genome shotgun (WGS) entry which is preliminary data.</text>
</comment>
<feature type="region of interest" description="Disordered" evidence="5">
    <location>
        <begin position="411"/>
        <end position="431"/>
    </location>
</feature>
<keyword evidence="3" id="KW-0807">Transducer</keyword>
<keyword evidence="7" id="KW-1185">Reference proteome</keyword>
<dbReference type="AlphaFoldDB" id="A0AAV5E925"/>
<dbReference type="InterPro" id="IPR001019">
    <property type="entry name" value="Gprotein_alpha_su"/>
</dbReference>
<accession>A0AAV5E925</accession>
<dbReference type="SUPFAM" id="SSF52540">
    <property type="entry name" value="P-loop containing nucleoside triphosphate hydrolases"/>
    <property type="match status" value="1"/>
</dbReference>
<dbReference type="InterPro" id="IPR011025">
    <property type="entry name" value="GproteinA_insert"/>
</dbReference>
<gene>
    <name evidence="6" type="primary">gb05941</name>
    <name evidence="6" type="ORF">PR202_gb05941</name>
</gene>
<dbReference type="SMART" id="SM00275">
    <property type="entry name" value="G_alpha"/>
    <property type="match status" value="1"/>
</dbReference>
<feature type="binding site" evidence="4">
    <location>
        <begin position="586"/>
        <end position="589"/>
    </location>
    <ligand>
        <name>GTP</name>
        <dbReference type="ChEBI" id="CHEBI:37565"/>
    </ligand>
</feature>
<name>A0AAV5E925_ELECO</name>
<dbReference type="GO" id="GO:0007186">
    <property type="term" value="P:G protein-coupled receptor signaling pathway"/>
    <property type="evidence" value="ECO:0007669"/>
    <property type="project" value="InterPro"/>
</dbReference>
<dbReference type="GO" id="GO:0003924">
    <property type="term" value="F:GTPase activity"/>
    <property type="evidence" value="ECO:0007669"/>
    <property type="project" value="InterPro"/>
</dbReference>
<feature type="region of interest" description="Disordered" evidence="5">
    <location>
        <begin position="96"/>
        <end position="122"/>
    </location>
</feature>
<dbReference type="EMBL" id="BQKI01000074">
    <property type="protein sequence ID" value="GJN18745.1"/>
    <property type="molecule type" value="Genomic_DNA"/>
</dbReference>
<dbReference type="Gene3D" id="3.40.50.300">
    <property type="entry name" value="P-loop containing nucleotide triphosphate hydrolases"/>
    <property type="match status" value="1"/>
</dbReference>
<evidence type="ECO:0000256" key="4">
    <source>
        <dbReference type="PIRSR" id="PIRSR601019-1"/>
    </source>
</evidence>
<evidence type="ECO:0000256" key="2">
    <source>
        <dbReference type="ARBA" id="ARBA00023134"/>
    </source>
</evidence>
<sequence>MEAMDGSTSTWEDMMRRILPPGTPIPEAPPNLDYSIALEYDGPPVPYDLPRVDPVEIPAIPTAEPVSGPQMLGNGGALPVAPVVDPIRLPVSRVARCTDPSSHGSAQSSPGPQNRAEMQHEGRRAPVVTFGFTPDSKYESKEFQEMSEQYVAVTKKEKRRRACYRCGKRKWESKESCLVCDARYCSYCVLRMMGSMPEGRKCVTCIGQPIDESKRSKLGKNSRTLSRLLSPLEVRQILKAEKECQANQLRPEQLIVNGCPLRPEELTELLSCTRPPQKLKPGKYWKEKNQTGIISSNLNFSGKLQANASNGNTQVYMNGREITKIELKILKVANVQCPRDTHFWVYDDGRYEEEGQNNIKGKIWESAKYLYGTRFAQDELEGIKLMIQSNMFKYLGILLEGRERFEEEALSRLNHTSSEDEETQQDENKANGSTSCIYSINARLKKFSDWLLDIIAMGDLDAFFPAATRVTQGNGLAFIEFTLDDRSPMSEPYINNPEAHSQPLTKYQLIRVSAKGMNDGCKWVEMFEDVRMVIFCIALSDYDQVGPPINGSSRPLLNKMMQSKELFEATIRQPCFYDTPFVLVLNKYDLFEEKINRAPLSTCEWFNDFCPVRTHHNNQSLAHQAYYYIAMKFKDLYYAHTNRKLFVWQARARDRQTVDEAFKYIREVLKWEDEKDENYYQEESFYSTTEMSSSPFIRAE</sequence>
<dbReference type="PANTHER" id="PTHR36486">
    <property type="entry name" value="OS01G0977800 PROTEIN"/>
    <property type="match status" value="1"/>
</dbReference>
<dbReference type="GO" id="GO:0031683">
    <property type="term" value="F:G-protein beta/gamma-subunit complex binding"/>
    <property type="evidence" value="ECO:0007669"/>
    <property type="project" value="InterPro"/>
</dbReference>
<protein>
    <submittedName>
        <fullName evidence="6">Uncharacterized protein</fullName>
    </submittedName>
</protein>
<dbReference type="Proteomes" id="UP001054889">
    <property type="component" value="Unassembled WGS sequence"/>
</dbReference>
<dbReference type="GO" id="GO:0005525">
    <property type="term" value="F:GTP binding"/>
    <property type="evidence" value="ECO:0007669"/>
    <property type="project" value="UniProtKB-KW"/>
</dbReference>
<reference evidence="6" key="2">
    <citation type="submission" date="2021-12" db="EMBL/GenBank/DDBJ databases">
        <title>Resequencing data analysis of finger millet.</title>
        <authorList>
            <person name="Hatakeyama M."/>
            <person name="Aluri S."/>
            <person name="Balachadran M.T."/>
            <person name="Sivarajan S.R."/>
            <person name="Poveda L."/>
            <person name="Shimizu-Inatsugi R."/>
            <person name="Schlapbach R."/>
            <person name="Sreeman S.M."/>
            <person name="Shimizu K.K."/>
        </authorList>
    </citation>
    <scope>NUCLEOTIDE SEQUENCE</scope>
</reference>
<evidence type="ECO:0000256" key="1">
    <source>
        <dbReference type="ARBA" id="ARBA00022741"/>
    </source>
</evidence>
<feature type="binding site" evidence="4">
    <location>
        <position position="652"/>
    </location>
    <ligand>
        <name>GTP</name>
        <dbReference type="ChEBI" id="CHEBI:37565"/>
    </ligand>
</feature>
<proteinExistence type="predicted"/>
<dbReference type="Gene3D" id="1.10.400.10">
    <property type="entry name" value="GI Alpha 1, domain 2-like"/>
    <property type="match status" value="1"/>
</dbReference>
<evidence type="ECO:0000313" key="6">
    <source>
        <dbReference type="EMBL" id="GJN18745.1"/>
    </source>
</evidence>
<dbReference type="Pfam" id="PF00503">
    <property type="entry name" value="G-alpha"/>
    <property type="match status" value="1"/>
</dbReference>
<organism evidence="6 7">
    <name type="scientific">Eleusine coracana subsp. coracana</name>
    <dbReference type="NCBI Taxonomy" id="191504"/>
    <lineage>
        <taxon>Eukaryota</taxon>
        <taxon>Viridiplantae</taxon>
        <taxon>Streptophyta</taxon>
        <taxon>Embryophyta</taxon>
        <taxon>Tracheophyta</taxon>
        <taxon>Spermatophyta</taxon>
        <taxon>Magnoliopsida</taxon>
        <taxon>Liliopsida</taxon>
        <taxon>Poales</taxon>
        <taxon>Poaceae</taxon>
        <taxon>PACMAD clade</taxon>
        <taxon>Chloridoideae</taxon>
        <taxon>Cynodonteae</taxon>
        <taxon>Eleusininae</taxon>
        <taxon>Eleusine</taxon>
    </lineage>
</organism>
<evidence type="ECO:0000256" key="5">
    <source>
        <dbReference type="SAM" id="MobiDB-lite"/>
    </source>
</evidence>
<evidence type="ECO:0000256" key="3">
    <source>
        <dbReference type="ARBA" id="ARBA00023224"/>
    </source>
</evidence>
<keyword evidence="2 4" id="KW-0342">GTP-binding</keyword>